<organism evidence="2 3">
    <name type="scientific">Actinokineospora soli</name>
    <dbReference type="NCBI Taxonomy" id="1048753"/>
    <lineage>
        <taxon>Bacteria</taxon>
        <taxon>Bacillati</taxon>
        <taxon>Actinomycetota</taxon>
        <taxon>Actinomycetes</taxon>
        <taxon>Pseudonocardiales</taxon>
        <taxon>Pseudonocardiaceae</taxon>
        <taxon>Actinokineospora</taxon>
    </lineage>
</organism>
<name>A0ABW2TUQ5_9PSEU</name>
<evidence type="ECO:0000313" key="3">
    <source>
        <dbReference type="Proteomes" id="UP001596512"/>
    </source>
</evidence>
<evidence type="ECO:0000256" key="1">
    <source>
        <dbReference type="SAM" id="MobiDB-lite"/>
    </source>
</evidence>
<sequence>MSEGNQLLEYTRYASASNATTEPSADSAGWRTPKSRSWPMSVPSTS</sequence>
<accession>A0ABW2TUQ5</accession>
<evidence type="ECO:0000313" key="2">
    <source>
        <dbReference type="EMBL" id="MFC7616667.1"/>
    </source>
</evidence>
<dbReference type="Proteomes" id="UP001596512">
    <property type="component" value="Unassembled WGS sequence"/>
</dbReference>
<feature type="compositionally biased region" description="Polar residues" evidence="1">
    <location>
        <begin position="14"/>
        <end position="24"/>
    </location>
</feature>
<gene>
    <name evidence="2" type="ORF">ACFQV2_27630</name>
</gene>
<keyword evidence="3" id="KW-1185">Reference proteome</keyword>
<proteinExistence type="predicted"/>
<feature type="region of interest" description="Disordered" evidence="1">
    <location>
        <begin position="1"/>
        <end position="46"/>
    </location>
</feature>
<comment type="caution">
    <text evidence="2">The sequence shown here is derived from an EMBL/GenBank/DDBJ whole genome shotgun (WGS) entry which is preliminary data.</text>
</comment>
<reference evidence="3" key="1">
    <citation type="journal article" date="2019" name="Int. J. Syst. Evol. Microbiol.">
        <title>The Global Catalogue of Microorganisms (GCM) 10K type strain sequencing project: providing services to taxonomists for standard genome sequencing and annotation.</title>
        <authorList>
            <consortium name="The Broad Institute Genomics Platform"/>
            <consortium name="The Broad Institute Genome Sequencing Center for Infectious Disease"/>
            <person name="Wu L."/>
            <person name="Ma J."/>
        </authorList>
    </citation>
    <scope>NUCLEOTIDE SEQUENCE [LARGE SCALE GENOMIC DNA]</scope>
    <source>
        <strain evidence="3">JCM 17695</strain>
    </source>
</reference>
<dbReference type="EMBL" id="JBHTEY010000004">
    <property type="protein sequence ID" value="MFC7616667.1"/>
    <property type="molecule type" value="Genomic_DNA"/>
</dbReference>
<protein>
    <submittedName>
        <fullName evidence="2">Uncharacterized protein</fullName>
    </submittedName>
</protein>